<evidence type="ECO:0000256" key="2">
    <source>
        <dbReference type="ARBA" id="ARBA00029447"/>
    </source>
</evidence>
<dbReference type="Gene3D" id="1.10.287.950">
    <property type="entry name" value="Methyl-accepting chemotaxis protein"/>
    <property type="match status" value="1"/>
</dbReference>
<dbReference type="Pfam" id="PF00672">
    <property type="entry name" value="HAMP"/>
    <property type="match status" value="1"/>
</dbReference>
<sequence>MKRSMGIKIIAMLAGVLLVSFGVMQFVFISEFKNSSLQQSENNLNMLGKSVFQTIRNAMNFGDPVIIQKAIEDVAEIEGIASITIHKSQEVINAFGLNAIISTDPLIVEQFNAPRSFNLEVKTDEGHFLRLVQPMIAQEDCLACHGTSKHGEVLGVMDMRYSFALVDEDIRQRSMKFIFIFSFFFVAITLLLLYALRQMVGKPLRELLVRSCDLASGNGDLTARVVVKSEDEIGQVGQHVNVFIEKIHHTVTEAQGVAHRVEATSSTLNQNASGLLQSAKTQNIQVQASYALTKEVEEELGVSEKLALKTVEDSMASYEVLTDMVNALEIVVEHIASSSSKEQEMAHKITAVVTQTEQIKGVLGMIKDIADQTNLLALNAAIEAARAGEHGRGFAVVADEVRKLAERTQKSLAEIDVTIGVIVQGVMDLSENMQYNAGQIEEIASSAHGVMNKATQTKDRTKETINVSQKSSQKAVEISATTKTLMEKMHTTLQASQDNESVAKVLLEMSKELQEASAKLEKDLSSFKV</sequence>
<dbReference type="CDD" id="cd06225">
    <property type="entry name" value="HAMP"/>
    <property type="match status" value="1"/>
</dbReference>
<evidence type="ECO:0000313" key="7">
    <source>
        <dbReference type="EMBL" id="MBN2964341.1"/>
    </source>
</evidence>
<keyword evidence="4" id="KW-0472">Membrane</keyword>
<evidence type="ECO:0000259" key="6">
    <source>
        <dbReference type="PROSITE" id="PS50885"/>
    </source>
</evidence>
<keyword evidence="4" id="KW-1133">Transmembrane helix</keyword>
<feature type="domain" description="HAMP" evidence="6">
    <location>
        <begin position="198"/>
        <end position="252"/>
    </location>
</feature>
<protein>
    <submittedName>
        <fullName evidence="7">HAMP domain-containing protein</fullName>
    </submittedName>
</protein>
<dbReference type="PROSITE" id="PS50111">
    <property type="entry name" value="CHEMOTAXIS_TRANSDUC_2"/>
    <property type="match status" value="1"/>
</dbReference>
<evidence type="ECO:0000256" key="1">
    <source>
        <dbReference type="ARBA" id="ARBA00023224"/>
    </source>
</evidence>
<dbReference type="PRINTS" id="PR00260">
    <property type="entry name" value="CHEMTRNSDUCR"/>
</dbReference>
<accession>A0ABS2WRT9</accession>
<dbReference type="EMBL" id="JAFHKK010000010">
    <property type="protein sequence ID" value="MBN2964341.1"/>
    <property type="molecule type" value="Genomic_DNA"/>
</dbReference>
<dbReference type="SMART" id="SM00283">
    <property type="entry name" value="MA"/>
    <property type="match status" value="1"/>
</dbReference>
<keyword evidence="8" id="KW-1185">Reference proteome</keyword>
<dbReference type="PANTHER" id="PTHR32089:SF112">
    <property type="entry name" value="LYSOZYME-LIKE PROTEIN-RELATED"/>
    <property type="match status" value="1"/>
</dbReference>
<dbReference type="Proteomes" id="UP000703590">
    <property type="component" value="Unassembled WGS sequence"/>
</dbReference>
<dbReference type="Pfam" id="PF00015">
    <property type="entry name" value="MCPsignal"/>
    <property type="match status" value="1"/>
</dbReference>
<feature type="domain" description="Methyl-accepting transducer" evidence="5">
    <location>
        <begin position="257"/>
        <end position="500"/>
    </location>
</feature>
<evidence type="ECO:0000256" key="3">
    <source>
        <dbReference type="PROSITE-ProRule" id="PRU00284"/>
    </source>
</evidence>
<feature type="transmembrane region" description="Helical" evidence="4">
    <location>
        <begin position="177"/>
        <end position="196"/>
    </location>
</feature>
<keyword evidence="1 3" id="KW-0807">Transducer</keyword>
<dbReference type="Gene3D" id="3.30.450.290">
    <property type="match status" value="1"/>
</dbReference>
<reference evidence="7" key="1">
    <citation type="submission" date="2021-02" db="EMBL/GenBank/DDBJ databases">
        <title>Sulfurospirillum tamanensis sp. nov.</title>
        <authorList>
            <person name="Frolova A."/>
            <person name="Merkel A."/>
            <person name="Slobodkin A."/>
        </authorList>
    </citation>
    <scope>NUCLEOTIDE SEQUENCE</scope>
    <source>
        <strain evidence="7">T05b</strain>
    </source>
</reference>
<gene>
    <name evidence="7" type="ORF">JWV37_06085</name>
</gene>
<dbReference type="InterPro" id="IPR004089">
    <property type="entry name" value="MCPsignal_dom"/>
</dbReference>
<evidence type="ECO:0000313" key="8">
    <source>
        <dbReference type="Proteomes" id="UP000703590"/>
    </source>
</evidence>
<organism evidence="7 8">
    <name type="scientific">Sulfurospirillum tamanense</name>
    <dbReference type="NCBI Taxonomy" id="2813362"/>
    <lineage>
        <taxon>Bacteria</taxon>
        <taxon>Pseudomonadati</taxon>
        <taxon>Campylobacterota</taxon>
        <taxon>Epsilonproteobacteria</taxon>
        <taxon>Campylobacterales</taxon>
        <taxon>Sulfurospirillaceae</taxon>
        <taxon>Sulfurospirillum</taxon>
    </lineage>
</organism>
<comment type="similarity">
    <text evidence="2">Belongs to the methyl-accepting chemotaxis (MCP) protein family.</text>
</comment>
<dbReference type="RefSeq" id="WP_205458888.1">
    <property type="nucleotide sequence ID" value="NZ_JAFHKK010000010.1"/>
</dbReference>
<keyword evidence="4" id="KW-0812">Transmembrane</keyword>
<dbReference type="PANTHER" id="PTHR32089">
    <property type="entry name" value="METHYL-ACCEPTING CHEMOTAXIS PROTEIN MCPB"/>
    <property type="match status" value="1"/>
</dbReference>
<dbReference type="PROSITE" id="PS50885">
    <property type="entry name" value="HAMP"/>
    <property type="match status" value="1"/>
</dbReference>
<dbReference type="InterPro" id="IPR004090">
    <property type="entry name" value="Chemotax_Me-accpt_rcpt"/>
</dbReference>
<dbReference type="InterPro" id="IPR003660">
    <property type="entry name" value="HAMP_dom"/>
</dbReference>
<evidence type="ECO:0000256" key="4">
    <source>
        <dbReference type="SAM" id="Phobius"/>
    </source>
</evidence>
<dbReference type="SUPFAM" id="SSF58104">
    <property type="entry name" value="Methyl-accepting chemotaxis protein (MCP) signaling domain"/>
    <property type="match status" value="1"/>
</dbReference>
<proteinExistence type="inferred from homology"/>
<evidence type="ECO:0000259" key="5">
    <source>
        <dbReference type="PROSITE" id="PS50111"/>
    </source>
</evidence>
<reference evidence="7" key="2">
    <citation type="submission" date="2021-02" db="EMBL/GenBank/DDBJ databases">
        <authorList>
            <person name="Merkel A.Y."/>
        </authorList>
    </citation>
    <scope>NUCLEOTIDE SEQUENCE</scope>
    <source>
        <strain evidence="7">T05b</strain>
    </source>
</reference>
<name>A0ABS2WRT9_9BACT</name>
<comment type="caution">
    <text evidence="7">The sequence shown here is derived from an EMBL/GenBank/DDBJ whole genome shotgun (WGS) entry which is preliminary data.</text>
</comment>
<dbReference type="SMART" id="SM00304">
    <property type="entry name" value="HAMP"/>
    <property type="match status" value="1"/>
</dbReference>